<proteinExistence type="inferred from homology"/>
<dbReference type="AlphaFoldDB" id="A0A848KCC7"/>
<protein>
    <submittedName>
        <fullName evidence="5">PucR family transcriptional regulator</fullName>
    </submittedName>
</protein>
<dbReference type="RefSeq" id="WP_169584471.1">
    <property type="nucleotide sequence ID" value="NZ_VCQU01000001.1"/>
</dbReference>
<dbReference type="InterPro" id="IPR025736">
    <property type="entry name" value="PucR_C-HTH_dom"/>
</dbReference>
<organism evidence="5 6">
    <name type="scientific">Antrihabitans stalactiti</name>
    <dbReference type="NCBI Taxonomy" id="2584121"/>
    <lineage>
        <taxon>Bacteria</taxon>
        <taxon>Bacillati</taxon>
        <taxon>Actinomycetota</taxon>
        <taxon>Actinomycetes</taxon>
        <taxon>Mycobacteriales</taxon>
        <taxon>Nocardiaceae</taxon>
        <taxon>Antrihabitans</taxon>
    </lineage>
</organism>
<dbReference type="Pfam" id="PF14361">
    <property type="entry name" value="RsbRD_N"/>
    <property type="match status" value="1"/>
</dbReference>
<dbReference type="EMBL" id="VCQU01000001">
    <property type="protein sequence ID" value="NMN93780.1"/>
    <property type="molecule type" value="Genomic_DNA"/>
</dbReference>
<dbReference type="InterPro" id="IPR025751">
    <property type="entry name" value="RsbRD_N_dom"/>
</dbReference>
<dbReference type="Pfam" id="PF13556">
    <property type="entry name" value="HTH_30"/>
    <property type="match status" value="1"/>
</dbReference>
<sequence length="425" mass="47600">MAESDSDRDTVVATTVADIIGRLQGRMPELTRHTQRILVGEITELRTDPKLLELLGDTVTANVETVFAAMRNDIPLKQIEPPAMALEYARRLAQRDVTSNVLVRAYRIGHQAILETMLTELRTCELDAEAALDATVRMTSGTFEYIDWISQRVITTYQDERDRWNESRNYVRASHVRDLLADGDVDIDAATMAIRYPLQRIHLALVAWCRESSRGNETVLLEQFIQRLAKAIGAGEACLYIPDDRLTAWAWIPFPPDNPPTSMARIREIVAGSDDSPFVAIGRPLPGVAGFRRSHQQALEARRVALSDNTRADRVIEASEPGILLAGLLEENIDSARRWVGEVLGPLANATENDERLRDTLRLFLRSGSSFTAAATELHLHFNTVRYRVGRAVERRGRAIDDDRLDVEVALMLCQLLGPAVLRES</sequence>
<name>A0A848KCC7_9NOCA</name>
<dbReference type="Gene3D" id="1.10.10.2840">
    <property type="entry name" value="PucR C-terminal helix-turn-helix domain"/>
    <property type="match status" value="1"/>
</dbReference>
<dbReference type="InterPro" id="IPR041522">
    <property type="entry name" value="CdaR_GGDEF"/>
</dbReference>
<keyword evidence="6" id="KW-1185">Reference proteome</keyword>
<evidence type="ECO:0000313" key="6">
    <source>
        <dbReference type="Proteomes" id="UP000535543"/>
    </source>
</evidence>
<evidence type="ECO:0000259" key="4">
    <source>
        <dbReference type="Pfam" id="PF17853"/>
    </source>
</evidence>
<accession>A0A848KCC7</accession>
<evidence type="ECO:0000259" key="3">
    <source>
        <dbReference type="Pfam" id="PF14361"/>
    </source>
</evidence>
<reference evidence="5 6" key="2">
    <citation type="submission" date="2020-06" db="EMBL/GenBank/DDBJ databases">
        <title>Antribacter stalactiti gen. nov., sp. nov., a new member of the family Nacardiaceae isolated from a cave.</title>
        <authorList>
            <person name="Kim I.S."/>
        </authorList>
    </citation>
    <scope>NUCLEOTIDE SEQUENCE [LARGE SCALE GENOMIC DNA]</scope>
    <source>
        <strain evidence="5 6">YC2-7</strain>
    </source>
</reference>
<feature type="domain" description="CdaR GGDEF-like" evidence="4">
    <location>
        <begin position="184"/>
        <end position="304"/>
    </location>
</feature>
<dbReference type="InterPro" id="IPR051448">
    <property type="entry name" value="CdaR-like_regulators"/>
</dbReference>
<evidence type="ECO:0000313" key="5">
    <source>
        <dbReference type="EMBL" id="NMN93780.1"/>
    </source>
</evidence>
<dbReference type="PANTHER" id="PTHR33744:SF1">
    <property type="entry name" value="DNA-BINDING TRANSCRIPTIONAL ACTIVATOR ADER"/>
    <property type="match status" value="1"/>
</dbReference>
<evidence type="ECO:0000256" key="1">
    <source>
        <dbReference type="ARBA" id="ARBA00006754"/>
    </source>
</evidence>
<evidence type="ECO:0000259" key="2">
    <source>
        <dbReference type="Pfam" id="PF13556"/>
    </source>
</evidence>
<gene>
    <name evidence="5" type="ORF">FGL95_01840</name>
</gene>
<comment type="caution">
    <text evidence="5">The sequence shown here is derived from an EMBL/GenBank/DDBJ whole genome shotgun (WGS) entry which is preliminary data.</text>
</comment>
<feature type="domain" description="RsbT co-antagonist protein RsbRD N-terminal" evidence="3">
    <location>
        <begin position="28"/>
        <end position="168"/>
    </location>
</feature>
<reference evidence="5 6" key="1">
    <citation type="submission" date="2019-05" db="EMBL/GenBank/DDBJ databases">
        <authorList>
            <person name="Lee S.D."/>
        </authorList>
    </citation>
    <scope>NUCLEOTIDE SEQUENCE [LARGE SCALE GENOMIC DNA]</scope>
    <source>
        <strain evidence="5 6">YC2-7</strain>
    </source>
</reference>
<comment type="similarity">
    <text evidence="1">Belongs to the CdaR family.</text>
</comment>
<dbReference type="PANTHER" id="PTHR33744">
    <property type="entry name" value="CARBOHYDRATE DIACID REGULATOR"/>
    <property type="match status" value="1"/>
</dbReference>
<dbReference type="Pfam" id="PF17853">
    <property type="entry name" value="GGDEF_2"/>
    <property type="match status" value="1"/>
</dbReference>
<dbReference type="InterPro" id="IPR042070">
    <property type="entry name" value="PucR_C-HTH_sf"/>
</dbReference>
<dbReference type="Proteomes" id="UP000535543">
    <property type="component" value="Unassembled WGS sequence"/>
</dbReference>
<feature type="domain" description="PucR C-terminal helix-turn-helix" evidence="2">
    <location>
        <begin position="357"/>
        <end position="412"/>
    </location>
</feature>